<reference evidence="10 11" key="1">
    <citation type="journal article" date="2018" name="New Phytol.">
        <title>Comparative genomics and transcriptomics depict ericoid mycorrhizal fungi as versatile saprotrophs and plant mutualists.</title>
        <authorList>
            <person name="Martino E."/>
            <person name="Morin E."/>
            <person name="Grelet G.A."/>
            <person name="Kuo A."/>
            <person name="Kohler A."/>
            <person name="Daghino S."/>
            <person name="Barry K.W."/>
            <person name="Cichocki N."/>
            <person name="Clum A."/>
            <person name="Dockter R.B."/>
            <person name="Hainaut M."/>
            <person name="Kuo R.C."/>
            <person name="LaButti K."/>
            <person name="Lindahl B.D."/>
            <person name="Lindquist E.A."/>
            <person name="Lipzen A."/>
            <person name="Khouja H.R."/>
            <person name="Magnuson J."/>
            <person name="Murat C."/>
            <person name="Ohm R.A."/>
            <person name="Singer S.W."/>
            <person name="Spatafora J.W."/>
            <person name="Wang M."/>
            <person name="Veneault-Fourrey C."/>
            <person name="Henrissat B."/>
            <person name="Grigoriev I.V."/>
            <person name="Martin F.M."/>
            <person name="Perotto S."/>
        </authorList>
    </citation>
    <scope>NUCLEOTIDE SEQUENCE [LARGE SCALE GENOMIC DNA]</scope>
    <source>
        <strain evidence="10 11">ATCC 22711</strain>
    </source>
</reference>
<dbReference type="AlphaFoldDB" id="A0A2T3B954"/>
<keyword evidence="6 8" id="KW-0408">Iron</keyword>
<keyword evidence="3 8" id="KW-0349">Heme</keyword>
<sequence length="509" mass="58765">MSPMGVLLLALLIPIAFILRQYFTIHYPRNLPRVCDEGRWRFRLRTRLRYYTDCQSLFRTAWERYSKHGKTCLVPGLGFRDEVILPASALKWATTQPDQVLNVVAAFEELDQVRYNVGHEKFVLDLWPGWLVKREMNAVLESLMVGLAEEVGVAFDRWFGVQEEWRDVKVLETMKMIVAQCSSRFTVGLPLCRKESYLKNCINFTDQFFITAGTIGACPKFLRPLLGPLMFQFQRINLRRMAKDFQPLLEARMEAYSNTPKSPDEPQDHLQMMIRYAQVNRPEELNLHDMTARLSMSNLGSFHQTSIAATNLIFNIVASDPEFNTISILRDEIKRVLEEQGGIWTKAGIASMIRTDSVCRETLRLYSFGNRAIMRKVMVDDLTTEDGILLPKGAMVSLLTHPAQCDEGIYKDPLRFDPFRFSRMREDGLANLSFVSTGSQFLPFGHGKHACPGRFLLDFELKMMVAYLLTNYDLELPEEYKEKRPENTWIAEALMPPSEGMIRVKRRKI</sequence>
<dbReference type="GO" id="GO:0005506">
    <property type="term" value="F:iron ion binding"/>
    <property type="evidence" value="ECO:0007669"/>
    <property type="project" value="InterPro"/>
</dbReference>
<evidence type="ECO:0000256" key="5">
    <source>
        <dbReference type="ARBA" id="ARBA00023002"/>
    </source>
</evidence>
<dbReference type="EMBL" id="KZ679008">
    <property type="protein sequence ID" value="PSS23408.1"/>
    <property type="molecule type" value="Genomic_DNA"/>
</dbReference>
<dbReference type="GO" id="GO:0016705">
    <property type="term" value="F:oxidoreductase activity, acting on paired donors, with incorporation or reduction of molecular oxygen"/>
    <property type="evidence" value="ECO:0007669"/>
    <property type="project" value="InterPro"/>
</dbReference>
<keyword evidence="5 9" id="KW-0560">Oxidoreductase</keyword>
<dbReference type="InterPro" id="IPR002403">
    <property type="entry name" value="Cyt_P450_E_grp-IV"/>
</dbReference>
<dbReference type="PANTHER" id="PTHR46206:SF1">
    <property type="entry name" value="P450, PUTATIVE (EUROFUNG)-RELATED"/>
    <property type="match status" value="1"/>
</dbReference>
<evidence type="ECO:0008006" key="12">
    <source>
        <dbReference type="Google" id="ProtNLM"/>
    </source>
</evidence>
<comment type="cofactor">
    <cofactor evidence="1 8">
        <name>heme</name>
        <dbReference type="ChEBI" id="CHEBI:30413"/>
    </cofactor>
</comment>
<evidence type="ECO:0000256" key="1">
    <source>
        <dbReference type="ARBA" id="ARBA00001971"/>
    </source>
</evidence>
<dbReference type="PRINTS" id="PR00465">
    <property type="entry name" value="EP450IV"/>
</dbReference>
<evidence type="ECO:0000256" key="9">
    <source>
        <dbReference type="RuleBase" id="RU000461"/>
    </source>
</evidence>
<dbReference type="STRING" id="857342.A0A2T3B954"/>
<evidence type="ECO:0000256" key="8">
    <source>
        <dbReference type="PIRSR" id="PIRSR602403-1"/>
    </source>
</evidence>
<evidence type="ECO:0000313" key="11">
    <source>
        <dbReference type="Proteomes" id="UP000241818"/>
    </source>
</evidence>
<organism evidence="10 11">
    <name type="scientific">Amorphotheca resinae ATCC 22711</name>
    <dbReference type="NCBI Taxonomy" id="857342"/>
    <lineage>
        <taxon>Eukaryota</taxon>
        <taxon>Fungi</taxon>
        <taxon>Dikarya</taxon>
        <taxon>Ascomycota</taxon>
        <taxon>Pezizomycotina</taxon>
        <taxon>Leotiomycetes</taxon>
        <taxon>Helotiales</taxon>
        <taxon>Amorphothecaceae</taxon>
        <taxon>Amorphotheca</taxon>
    </lineage>
</organism>
<dbReference type="OrthoDB" id="1844152at2759"/>
<accession>A0A2T3B954</accession>
<dbReference type="RefSeq" id="XP_024723454.1">
    <property type="nucleotide sequence ID" value="XM_024861674.1"/>
</dbReference>
<proteinExistence type="inferred from homology"/>
<dbReference type="Gene3D" id="1.10.630.10">
    <property type="entry name" value="Cytochrome P450"/>
    <property type="match status" value="1"/>
</dbReference>
<evidence type="ECO:0000256" key="3">
    <source>
        <dbReference type="ARBA" id="ARBA00022617"/>
    </source>
</evidence>
<evidence type="ECO:0000256" key="6">
    <source>
        <dbReference type="ARBA" id="ARBA00023004"/>
    </source>
</evidence>
<dbReference type="PANTHER" id="PTHR46206">
    <property type="entry name" value="CYTOCHROME P450"/>
    <property type="match status" value="1"/>
</dbReference>
<dbReference type="GO" id="GO:0020037">
    <property type="term" value="F:heme binding"/>
    <property type="evidence" value="ECO:0007669"/>
    <property type="project" value="InterPro"/>
</dbReference>
<dbReference type="SUPFAM" id="SSF48264">
    <property type="entry name" value="Cytochrome P450"/>
    <property type="match status" value="1"/>
</dbReference>
<gene>
    <name evidence="10" type="ORF">M430DRAFT_117579</name>
</gene>
<evidence type="ECO:0000313" key="10">
    <source>
        <dbReference type="EMBL" id="PSS23408.1"/>
    </source>
</evidence>
<dbReference type="Proteomes" id="UP000241818">
    <property type="component" value="Unassembled WGS sequence"/>
</dbReference>
<dbReference type="CDD" id="cd11041">
    <property type="entry name" value="CYP503A1-like"/>
    <property type="match status" value="1"/>
</dbReference>
<dbReference type="InterPro" id="IPR017972">
    <property type="entry name" value="Cyt_P450_CS"/>
</dbReference>
<protein>
    <recommendedName>
        <fullName evidence="12">Cytochrome P450</fullName>
    </recommendedName>
</protein>
<dbReference type="InterPro" id="IPR036396">
    <property type="entry name" value="Cyt_P450_sf"/>
</dbReference>
<evidence type="ECO:0000256" key="2">
    <source>
        <dbReference type="ARBA" id="ARBA00010617"/>
    </source>
</evidence>
<evidence type="ECO:0000256" key="4">
    <source>
        <dbReference type="ARBA" id="ARBA00022723"/>
    </source>
</evidence>
<dbReference type="GO" id="GO:0004497">
    <property type="term" value="F:monooxygenase activity"/>
    <property type="evidence" value="ECO:0007669"/>
    <property type="project" value="UniProtKB-KW"/>
</dbReference>
<keyword evidence="7 9" id="KW-0503">Monooxygenase</keyword>
<name>A0A2T3B954_AMORE</name>
<dbReference type="GeneID" id="36569755"/>
<dbReference type="PROSITE" id="PS00086">
    <property type="entry name" value="CYTOCHROME_P450"/>
    <property type="match status" value="1"/>
</dbReference>
<keyword evidence="4 8" id="KW-0479">Metal-binding</keyword>
<dbReference type="InParanoid" id="A0A2T3B954"/>
<feature type="binding site" description="axial binding residue" evidence="8">
    <location>
        <position position="451"/>
    </location>
    <ligand>
        <name>heme</name>
        <dbReference type="ChEBI" id="CHEBI:30413"/>
    </ligand>
    <ligandPart>
        <name>Fe</name>
        <dbReference type="ChEBI" id="CHEBI:18248"/>
    </ligandPart>
</feature>
<dbReference type="Pfam" id="PF00067">
    <property type="entry name" value="p450"/>
    <property type="match status" value="1"/>
</dbReference>
<comment type="similarity">
    <text evidence="2 9">Belongs to the cytochrome P450 family.</text>
</comment>
<dbReference type="InterPro" id="IPR001128">
    <property type="entry name" value="Cyt_P450"/>
</dbReference>
<keyword evidence="11" id="KW-1185">Reference proteome</keyword>
<evidence type="ECO:0000256" key="7">
    <source>
        <dbReference type="ARBA" id="ARBA00023033"/>
    </source>
</evidence>